<dbReference type="HOGENOM" id="CLU_000809_3_2_11"/>
<dbReference type="GO" id="GO:0043138">
    <property type="term" value="F:3'-5' DNA helicase activity"/>
    <property type="evidence" value="ECO:0007669"/>
    <property type="project" value="TreeGrafter"/>
</dbReference>
<dbReference type="InterPro" id="IPR022307">
    <property type="entry name" value="Helicase_put_actinobac"/>
</dbReference>
<keyword evidence="1" id="KW-0547">Nucleotide-binding</keyword>
<keyword evidence="2" id="KW-0067">ATP-binding</keyword>
<dbReference type="CDD" id="cd18797">
    <property type="entry name" value="SF2_C_Hrq"/>
    <property type="match status" value="1"/>
</dbReference>
<dbReference type="NCBIfam" id="TIGR03817">
    <property type="entry name" value="DECH_helic"/>
    <property type="match status" value="1"/>
</dbReference>
<dbReference type="EMBL" id="AGZR01000009">
    <property type="protein sequence ID" value="EPD32367.1"/>
    <property type="molecule type" value="Genomic_DNA"/>
</dbReference>
<evidence type="ECO:0008006" key="7">
    <source>
        <dbReference type="Google" id="ProtNLM"/>
    </source>
</evidence>
<feature type="domain" description="Helicase ATP-binding" evidence="3">
    <location>
        <begin position="77"/>
        <end position="273"/>
    </location>
</feature>
<dbReference type="Pfam" id="PF00271">
    <property type="entry name" value="Helicase_C"/>
    <property type="match status" value="1"/>
</dbReference>
<dbReference type="Pfam" id="PF00270">
    <property type="entry name" value="DEAD"/>
    <property type="match status" value="1"/>
</dbReference>
<dbReference type="GO" id="GO:0006289">
    <property type="term" value="P:nucleotide-excision repair"/>
    <property type="evidence" value="ECO:0007669"/>
    <property type="project" value="TreeGrafter"/>
</dbReference>
<feature type="domain" description="Helicase C-terminal" evidence="4">
    <location>
        <begin position="299"/>
        <end position="468"/>
    </location>
</feature>
<dbReference type="PATRIC" id="fig|883161.3.peg.1924"/>
<evidence type="ECO:0000259" key="4">
    <source>
        <dbReference type="PROSITE" id="PS51194"/>
    </source>
</evidence>
<organism evidence="5 6">
    <name type="scientific">Propionimicrobium lymphophilum ACS-093-V-SCH5</name>
    <dbReference type="NCBI Taxonomy" id="883161"/>
    <lineage>
        <taxon>Bacteria</taxon>
        <taxon>Bacillati</taxon>
        <taxon>Actinomycetota</taxon>
        <taxon>Actinomycetes</taxon>
        <taxon>Propionibacteriales</taxon>
        <taxon>Propionibacteriaceae</taxon>
        <taxon>Propionimicrobium</taxon>
    </lineage>
</organism>
<evidence type="ECO:0000256" key="1">
    <source>
        <dbReference type="ARBA" id="ARBA00022741"/>
    </source>
</evidence>
<proteinExistence type="predicted"/>
<dbReference type="PROSITE" id="PS51192">
    <property type="entry name" value="HELICASE_ATP_BIND_1"/>
    <property type="match status" value="1"/>
</dbReference>
<reference evidence="5 6" key="1">
    <citation type="submission" date="2013-04" db="EMBL/GenBank/DDBJ databases">
        <title>The Genome Sequence of Propionimicrobium lymphophilum ACS-093-V-SCH5.</title>
        <authorList>
            <consortium name="The Broad Institute Genomics Platform"/>
            <person name="Earl A."/>
            <person name="Ward D."/>
            <person name="Feldgarden M."/>
            <person name="Gevers D."/>
            <person name="Saerens B."/>
            <person name="Vaneechoutte M."/>
            <person name="Walker B."/>
            <person name="Young S."/>
            <person name="Zeng Q."/>
            <person name="Gargeya S."/>
            <person name="Fitzgerald M."/>
            <person name="Haas B."/>
            <person name="Abouelleil A."/>
            <person name="Allen A.W."/>
            <person name="Alvarado L."/>
            <person name="Arachchi H.M."/>
            <person name="Berlin A.M."/>
            <person name="Chapman S.B."/>
            <person name="Gainer-Dewar J."/>
            <person name="Goldberg J."/>
            <person name="Griggs A."/>
            <person name="Gujja S."/>
            <person name="Hansen M."/>
            <person name="Howarth C."/>
            <person name="Imamovic A."/>
            <person name="Ireland A."/>
            <person name="Larimer J."/>
            <person name="McCowan C."/>
            <person name="Murphy C."/>
            <person name="Pearson M."/>
            <person name="Poon T.W."/>
            <person name="Priest M."/>
            <person name="Roberts A."/>
            <person name="Saif S."/>
            <person name="Shea T."/>
            <person name="Sisk P."/>
            <person name="Sykes S."/>
            <person name="Wortman J."/>
            <person name="Nusbaum C."/>
            <person name="Birren B."/>
        </authorList>
    </citation>
    <scope>NUCLEOTIDE SEQUENCE [LARGE SCALE GENOMIC DNA]</scope>
    <source>
        <strain evidence="5 6">ACS-093-V-SCH5</strain>
    </source>
</reference>
<dbReference type="GO" id="GO:0003676">
    <property type="term" value="F:nucleic acid binding"/>
    <property type="evidence" value="ECO:0007669"/>
    <property type="project" value="InterPro"/>
</dbReference>
<dbReference type="Proteomes" id="UP000014417">
    <property type="component" value="Unassembled WGS sequence"/>
</dbReference>
<sequence length="772" mass="83806">MFSVSHNIQYRKPSLGCKYRAMAFGLLTDRAQVRHVNRRPATEGTTVDWPAWVPAEVVESLKAGGIERLWAHQAQLADHAVAGEHCAIATPTASGKTLAYLLPVLSATAVVSSRAVAPAGIDDLRTRLGVANHTALYLSPTKALAHDQYVKSRALAPKGWLSMTLDGDSTQAERRFAREQANYVLTNPDMLHLSILPSHSRHQRFLGGLRYVIIDEAHRYRGVFGSHVANVLRRLRRVCEFYGSHPVFILSSATATGITKWGARLIGEQAPIAVVDEDTSPHGERVDVLWQPIDTPAHEAADLMAELVRDGMQVLTFTPSRSQAELVALRAGRKAPGIASYRAGYLADERRGIEKALSEGELCGVAATNALELGIDIAGLDAVLISGFPGTLASYRQQTGRTGRKNRPALSVLLAKEDPLDAYLFENPSLLFDKPTETCIFDPYNTHVLGPHIAAAAQEVPLTEDDGRYFGPTMASLADQAAEAGLLRKRPSGWYWVRPDRAVDSISLRGSGNRQINIVDEASGAVIGTADASTADRTVHKGAVYLHKGEHWLVSEYSPQESTALVHAGDPSYYTQAKSVSDLRICTRDEEHKFGHGLLGHGEVEIASQVVAYLRRDSSSSEVWDETPLQLPVRTYRTHAVWWTVPEEFCEGLGLKPQELACAAHAAEHTSIGLLPAFATCDRWDIGGLSTLCHPDTNALTVFVHDGAPGGAGFAEYGYQIADEWLNATLERLKNCPCAAGCPSCIVSPKCGNANQTLDKQAAIVLLSNYLS</sequence>
<evidence type="ECO:0000259" key="3">
    <source>
        <dbReference type="PROSITE" id="PS51192"/>
    </source>
</evidence>
<dbReference type="SMART" id="SM00490">
    <property type="entry name" value="HELICc"/>
    <property type="match status" value="1"/>
</dbReference>
<evidence type="ECO:0000313" key="5">
    <source>
        <dbReference type="EMBL" id="EPD32367.1"/>
    </source>
</evidence>
<dbReference type="Pfam" id="PF09369">
    <property type="entry name" value="MZB"/>
    <property type="match status" value="1"/>
</dbReference>
<dbReference type="InterPro" id="IPR014001">
    <property type="entry name" value="Helicase_ATP-bd"/>
</dbReference>
<dbReference type="InterPro" id="IPR055227">
    <property type="entry name" value="HRQ1_WHD"/>
</dbReference>
<dbReference type="GO" id="GO:0036297">
    <property type="term" value="P:interstrand cross-link repair"/>
    <property type="evidence" value="ECO:0007669"/>
    <property type="project" value="TreeGrafter"/>
</dbReference>
<name>S2WIC2_9ACTN</name>
<dbReference type="InterPro" id="IPR018973">
    <property type="entry name" value="MZB"/>
</dbReference>
<evidence type="ECO:0000256" key="2">
    <source>
        <dbReference type="ARBA" id="ARBA00022840"/>
    </source>
</evidence>
<dbReference type="PROSITE" id="PS51194">
    <property type="entry name" value="HELICASE_CTER"/>
    <property type="match status" value="1"/>
</dbReference>
<dbReference type="AlphaFoldDB" id="S2WIC2"/>
<dbReference type="STRING" id="883161.HMPREF9306_01936"/>
<accession>S2WIC2</accession>
<dbReference type="Gene3D" id="3.40.50.300">
    <property type="entry name" value="P-loop containing nucleotide triphosphate hydrolases"/>
    <property type="match status" value="2"/>
</dbReference>
<keyword evidence="6" id="KW-1185">Reference proteome</keyword>
<dbReference type="PANTHER" id="PTHR47957">
    <property type="entry name" value="ATP-DEPENDENT HELICASE HRQ1"/>
    <property type="match status" value="1"/>
</dbReference>
<dbReference type="Pfam" id="PF22982">
    <property type="entry name" value="WHD_HRQ1"/>
    <property type="match status" value="1"/>
</dbReference>
<dbReference type="SMART" id="SM00487">
    <property type="entry name" value="DEXDc"/>
    <property type="match status" value="1"/>
</dbReference>
<dbReference type="InterPro" id="IPR011545">
    <property type="entry name" value="DEAD/DEAH_box_helicase_dom"/>
</dbReference>
<dbReference type="SUPFAM" id="SSF52540">
    <property type="entry name" value="P-loop containing nucleoside triphosphate hydrolases"/>
    <property type="match status" value="1"/>
</dbReference>
<evidence type="ECO:0000313" key="6">
    <source>
        <dbReference type="Proteomes" id="UP000014417"/>
    </source>
</evidence>
<protein>
    <recommendedName>
        <fullName evidence="7">Helicase</fullName>
    </recommendedName>
</protein>
<dbReference type="InterPro" id="IPR027417">
    <property type="entry name" value="P-loop_NTPase"/>
</dbReference>
<dbReference type="PANTHER" id="PTHR47957:SF3">
    <property type="entry name" value="ATP-DEPENDENT HELICASE HRQ1"/>
    <property type="match status" value="1"/>
</dbReference>
<dbReference type="GO" id="GO:0005524">
    <property type="term" value="F:ATP binding"/>
    <property type="evidence" value="ECO:0007669"/>
    <property type="project" value="UniProtKB-KW"/>
</dbReference>
<dbReference type="InterPro" id="IPR001650">
    <property type="entry name" value="Helicase_C-like"/>
</dbReference>
<comment type="caution">
    <text evidence="5">The sequence shown here is derived from an EMBL/GenBank/DDBJ whole genome shotgun (WGS) entry which is preliminary data.</text>
</comment>
<dbReference type="CDD" id="cd17923">
    <property type="entry name" value="DEXHc_Hrq1-like"/>
    <property type="match status" value="1"/>
</dbReference>
<gene>
    <name evidence="5" type="ORF">HMPREF9306_01936</name>
</gene>